<dbReference type="EMBL" id="VSRR010003088">
    <property type="protein sequence ID" value="MPC34600.1"/>
    <property type="molecule type" value="Genomic_DNA"/>
</dbReference>
<proteinExistence type="predicted"/>
<name>A0A5B7EJD5_PORTR</name>
<accession>A0A5B7EJD5</accession>
<dbReference type="Proteomes" id="UP000324222">
    <property type="component" value="Unassembled WGS sequence"/>
</dbReference>
<evidence type="ECO:0000313" key="3">
    <source>
        <dbReference type="Proteomes" id="UP000324222"/>
    </source>
</evidence>
<feature type="compositionally biased region" description="Low complexity" evidence="1">
    <location>
        <begin position="19"/>
        <end position="35"/>
    </location>
</feature>
<evidence type="ECO:0000313" key="2">
    <source>
        <dbReference type="EMBL" id="MPC34600.1"/>
    </source>
</evidence>
<sequence>MLGRQGSWRLEQPATRAKTNTTNTSLLTRLSSRTNPASLPPSSRMPLTWRNTMIATIAPRPAAPPTLCSAICLCHLSHNHAYNWSLWARKAHRAPASALPFYESGRVLGNVTLTAVSLFRPPSPSIPTAPSGMACTEGHRPQQHLKKGEEMPPKLARGATQLSFLWPVRGASAALCTRRTTNGKRRRHEAPRTAANCKPWCSNCEHRCLPLVMLQGRCGGMRGDARQGTETTTAHRHVARPCCFVGTRGRAVAGR</sequence>
<feature type="region of interest" description="Disordered" evidence="1">
    <location>
        <begin position="1"/>
        <end position="45"/>
    </location>
</feature>
<protein>
    <submittedName>
        <fullName evidence="2">Uncharacterized protein</fullName>
    </submittedName>
</protein>
<gene>
    <name evidence="2" type="ORF">E2C01_027994</name>
</gene>
<keyword evidence="3" id="KW-1185">Reference proteome</keyword>
<organism evidence="2 3">
    <name type="scientific">Portunus trituberculatus</name>
    <name type="common">Swimming crab</name>
    <name type="synonym">Neptunus trituberculatus</name>
    <dbReference type="NCBI Taxonomy" id="210409"/>
    <lineage>
        <taxon>Eukaryota</taxon>
        <taxon>Metazoa</taxon>
        <taxon>Ecdysozoa</taxon>
        <taxon>Arthropoda</taxon>
        <taxon>Crustacea</taxon>
        <taxon>Multicrustacea</taxon>
        <taxon>Malacostraca</taxon>
        <taxon>Eumalacostraca</taxon>
        <taxon>Eucarida</taxon>
        <taxon>Decapoda</taxon>
        <taxon>Pleocyemata</taxon>
        <taxon>Brachyura</taxon>
        <taxon>Eubrachyura</taxon>
        <taxon>Portunoidea</taxon>
        <taxon>Portunidae</taxon>
        <taxon>Portuninae</taxon>
        <taxon>Portunus</taxon>
    </lineage>
</organism>
<evidence type="ECO:0000256" key="1">
    <source>
        <dbReference type="SAM" id="MobiDB-lite"/>
    </source>
</evidence>
<dbReference type="AlphaFoldDB" id="A0A5B7EJD5"/>
<reference evidence="2 3" key="1">
    <citation type="submission" date="2019-05" db="EMBL/GenBank/DDBJ databases">
        <title>Another draft genome of Portunus trituberculatus and its Hox gene families provides insights of decapod evolution.</title>
        <authorList>
            <person name="Jeong J.-H."/>
            <person name="Song I."/>
            <person name="Kim S."/>
            <person name="Choi T."/>
            <person name="Kim D."/>
            <person name="Ryu S."/>
            <person name="Kim W."/>
        </authorList>
    </citation>
    <scope>NUCLEOTIDE SEQUENCE [LARGE SCALE GENOMIC DNA]</scope>
    <source>
        <tissue evidence="2">Muscle</tissue>
    </source>
</reference>
<comment type="caution">
    <text evidence="2">The sequence shown here is derived from an EMBL/GenBank/DDBJ whole genome shotgun (WGS) entry which is preliminary data.</text>
</comment>